<reference evidence="3" key="1">
    <citation type="submission" date="2022-11" db="EMBL/GenBank/DDBJ databases">
        <authorList>
            <person name="Hyden B.L."/>
            <person name="Feng K."/>
            <person name="Yates T."/>
            <person name="Jawdy S."/>
            <person name="Smart L.B."/>
            <person name="Muchero W."/>
        </authorList>
    </citation>
    <scope>NUCLEOTIDE SEQUENCE</scope>
    <source>
        <tissue evidence="3">Shoot tip</tissue>
    </source>
</reference>
<evidence type="ECO:0000259" key="2">
    <source>
        <dbReference type="Pfam" id="PF05368"/>
    </source>
</evidence>
<dbReference type="InterPro" id="IPR036291">
    <property type="entry name" value="NAD(P)-bd_dom_sf"/>
</dbReference>
<evidence type="ECO:0000313" key="4">
    <source>
        <dbReference type="Proteomes" id="UP001151752"/>
    </source>
</evidence>
<comment type="similarity">
    <text evidence="1">Belongs to the NmrA-type oxidoreductase family. Isoflavone reductase subfamily.</text>
</comment>
<name>A0A9Q0TSB9_9ROSI</name>
<dbReference type="Proteomes" id="UP001151752">
    <property type="component" value="Chromosome 9"/>
</dbReference>
<dbReference type="SUPFAM" id="SSF51735">
    <property type="entry name" value="NAD(P)-binding Rossmann-fold domains"/>
    <property type="match status" value="1"/>
</dbReference>
<dbReference type="InterPro" id="IPR050608">
    <property type="entry name" value="NmrA-type/Isoflavone_red_sf"/>
</dbReference>
<organism evidence="3 4">
    <name type="scientific">Salix koriyanagi</name>
    <dbReference type="NCBI Taxonomy" id="2511006"/>
    <lineage>
        <taxon>Eukaryota</taxon>
        <taxon>Viridiplantae</taxon>
        <taxon>Streptophyta</taxon>
        <taxon>Embryophyta</taxon>
        <taxon>Tracheophyta</taxon>
        <taxon>Spermatophyta</taxon>
        <taxon>Magnoliopsida</taxon>
        <taxon>eudicotyledons</taxon>
        <taxon>Gunneridae</taxon>
        <taxon>Pentapetalae</taxon>
        <taxon>rosids</taxon>
        <taxon>fabids</taxon>
        <taxon>Malpighiales</taxon>
        <taxon>Salicaceae</taxon>
        <taxon>Saliceae</taxon>
        <taxon>Salix</taxon>
    </lineage>
</organism>
<dbReference type="InterPro" id="IPR008030">
    <property type="entry name" value="NmrA-like"/>
</dbReference>
<proteinExistence type="inferred from homology"/>
<sequence>MSSITFKNLGVNFLIGDLFDHESLVKAIKQVDVVISTVGHAQLVEQDKIIAAIKEAGNVKRFFPSEFGNDVDRTNAVEPAKSAFATKASIRRAIEAEGIPVHICIF</sequence>
<dbReference type="GO" id="GO:0009807">
    <property type="term" value="P:lignan biosynthetic process"/>
    <property type="evidence" value="ECO:0007669"/>
    <property type="project" value="UniProtKB-ARBA"/>
</dbReference>
<gene>
    <name evidence="3" type="ORF">OIU74_009332</name>
</gene>
<dbReference type="GO" id="GO:0003824">
    <property type="term" value="F:catalytic activity"/>
    <property type="evidence" value="ECO:0007669"/>
    <property type="project" value="UniProtKB-ARBA"/>
</dbReference>
<dbReference type="Pfam" id="PF05368">
    <property type="entry name" value="NmrA"/>
    <property type="match status" value="1"/>
</dbReference>
<dbReference type="PANTHER" id="PTHR43349">
    <property type="entry name" value="PINORESINOL REDUCTASE-RELATED"/>
    <property type="match status" value="1"/>
</dbReference>
<dbReference type="PANTHER" id="PTHR43349:SF35">
    <property type="entry name" value="PHENYLCOUMARAN BENZYLIC ETHER REDUCTASE 1"/>
    <property type="match status" value="1"/>
</dbReference>
<feature type="domain" description="NmrA-like" evidence="2">
    <location>
        <begin position="5"/>
        <end position="103"/>
    </location>
</feature>
<protein>
    <submittedName>
        <fullName evidence="3">PINORESINOL REDUCTASE-RELATED</fullName>
    </submittedName>
</protein>
<dbReference type="Gene3D" id="3.40.50.720">
    <property type="entry name" value="NAD(P)-binding Rossmann-like Domain"/>
    <property type="match status" value="1"/>
</dbReference>
<dbReference type="AlphaFoldDB" id="A0A9Q0TSB9"/>
<comment type="caution">
    <text evidence="3">The sequence shown here is derived from an EMBL/GenBank/DDBJ whole genome shotgun (WGS) entry which is preliminary data.</text>
</comment>
<evidence type="ECO:0000313" key="3">
    <source>
        <dbReference type="EMBL" id="KAJ6716783.1"/>
    </source>
</evidence>
<keyword evidence="4" id="KW-1185">Reference proteome</keyword>
<evidence type="ECO:0000256" key="1">
    <source>
        <dbReference type="ARBA" id="ARBA00005725"/>
    </source>
</evidence>
<dbReference type="EMBL" id="JAPFFM010000014">
    <property type="protein sequence ID" value="KAJ6716783.1"/>
    <property type="molecule type" value="Genomic_DNA"/>
</dbReference>
<accession>A0A9Q0TSB9</accession>
<reference evidence="3" key="2">
    <citation type="journal article" date="2023" name="Int. J. Mol. Sci.">
        <title>De Novo Assembly and Annotation of 11 Diverse Shrub Willow (Salix) Genomes Reveals Novel Gene Organization in Sex-Linked Regions.</title>
        <authorList>
            <person name="Hyden B."/>
            <person name="Feng K."/>
            <person name="Yates T.B."/>
            <person name="Jawdy S."/>
            <person name="Cereghino C."/>
            <person name="Smart L.B."/>
            <person name="Muchero W."/>
        </authorList>
    </citation>
    <scope>NUCLEOTIDE SEQUENCE</scope>
    <source>
        <tissue evidence="3">Shoot tip</tissue>
    </source>
</reference>